<comment type="similarity">
    <text evidence="1">Belongs to the plant acyltransferase family.</text>
</comment>
<evidence type="ECO:0000256" key="2">
    <source>
        <dbReference type="ARBA" id="ARBA00022679"/>
    </source>
</evidence>
<organism evidence="3 4">
    <name type="scientific">Daucus carota subsp. sativus</name>
    <name type="common">Carrot</name>
    <dbReference type="NCBI Taxonomy" id="79200"/>
    <lineage>
        <taxon>Eukaryota</taxon>
        <taxon>Viridiplantae</taxon>
        <taxon>Streptophyta</taxon>
        <taxon>Embryophyta</taxon>
        <taxon>Tracheophyta</taxon>
        <taxon>Spermatophyta</taxon>
        <taxon>Magnoliopsida</taxon>
        <taxon>eudicotyledons</taxon>
        <taxon>Gunneridae</taxon>
        <taxon>Pentapetalae</taxon>
        <taxon>asterids</taxon>
        <taxon>campanulids</taxon>
        <taxon>Apiales</taxon>
        <taxon>Apiaceae</taxon>
        <taxon>Apioideae</taxon>
        <taxon>Scandiceae</taxon>
        <taxon>Daucinae</taxon>
        <taxon>Daucus</taxon>
        <taxon>Daucus sect. Daucus</taxon>
    </lineage>
</organism>
<evidence type="ECO:0000313" key="3">
    <source>
        <dbReference type="EMBL" id="WOH13762.1"/>
    </source>
</evidence>
<dbReference type="Gene3D" id="3.30.559.10">
    <property type="entry name" value="Chloramphenicol acetyltransferase-like domain"/>
    <property type="match status" value="2"/>
</dbReference>
<dbReference type="Pfam" id="PF02458">
    <property type="entry name" value="Transferase"/>
    <property type="match status" value="1"/>
</dbReference>
<evidence type="ECO:0008006" key="5">
    <source>
        <dbReference type="Google" id="ProtNLM"/>
    </source>
</evidence>
<evidence type="ECO:0000256" key="1">
    <source>
        <dbReference type="ARBA" id="ARBA00009861"/>
    </source>
</evidence>
<dbReference type="PANTHER" id="PTHR31147">
    <property type="entry name" value="ACYL TRANSFERASE 4"/>
    <property type="match status" value="1"/>
</dbReference>
<dbReference type="InterPro" id="IPR050898">
    <property type="entry name" value="Plant_acyltransferase"/>
</dbReference>
<accession>A0AAF1BE61</accession>
<keyword evidence="4" id="KW-1185">Reference proteome</keyword>
<dbReference type="Proteomes" id="UP000077755">
    <property type="component" value="Chromosome 9"/>
</dbReference>
<reference evidence="3" key="2">
    <citation type="submission" date="2022-03" db="EMBL/GenBank/DDBJ databases">
        <title>Draft title - Genomic analysis of global carrot germplasm unveils the trajectory of domestication and the origin of high carotenoid orange carrot.</title>
        <authorList>
            <person name="Iorizzo M."/>
            <person name="Ellison S."/>
            <person name="Senalik D."/>
            <person name="Macko-Podgorni A."/>
            <person name="Grzebelus D."/>
            <person name="Bostan H."/>
            <person name="Rolling W."/>
            <person name="Curaba J."/>
            <person name="Simon P."/>
        </authorList>
    </citation>
    <scope>NUCLEOTIDE SEQUENCE</scope>
    <source>
        <tissue evidence="3">Leaf</tissue>
    </source>
</reference>
<evidence type="ECO:0000313" key="4">
    <source>
        <dbReference type="Proteomes" id="UP000077755"/>
    </source>
</evidence>
<reference evidence="3" key="1">
    <citation type="journal article" date="2016" name="Nat. Genet.">
        <title>A high-quality carrot genome assembly provides new insights into carotenoid accumulation and asterid genome evolution.</title>
        <authorList>
            <person name="Iorizzo M."/>
            <person name="Ellison S."/>
            <person name="Senalik D."/>
            <person name="Zeng P."/>
            <person name="Satapoomin P."/>
            <person name="Huang J."/>
            <person name="Bowman M."/>
            <person name="Iovene M."/>
            <person name="Sanseverino W."/>
            <person name="Cavagnaro P."/>
            <person name="Yildiz M."/>
            <person name="Macko-Podgorni A."/>
            <person name="Moranska E."/>
            <person name="Grzebelus E."/>
            <person name="Grzebelus D."/>
            <person name="Ashrafi H."/>
            <person name="Zheng Z."/>
            <person name="Cheng S."/>
            <person name="Spooner D."/>
            <person name="Van Deynze A."/>
            <person name="Simon P."/>
        </authorList>
    </citation>
    <scope>NUCLEOTIDE SEQUENCE</scope>
    <source>
        <tissue evidence="3">Leaf</tissue>
    </source>
</reference>
<protein>
    <recommendedName>
        <fullName evidence="5">Benzyl alcohol O-benzoyltransferase</fullName>
    </recommendedName>
</protein>
<gene>
    <name evidence="3" type="ORF">DCAR_0933273</name>
</gene>
<dbReference type="EMBL" id="CP093351">
    <property type="protein sequence ID" value="WOH13762.1"/>
    <property type="molecule type" value="Genomic_DNA"/>
</dbReference>
<dbReference type="PANTHER" id="PTHR31147:SF66">
    <property type="entry name" value="OS05G0315700 PROTEIN"/>
    <property type="match status" value="1"/>
</dbReference>
<keyword evidence="2" id="KW-0808">Transferase</keyword>
<dbReference type="KEGG" id="dcr:108200198"/>
<dbReference type="AlphaFoldDB" id="A0AAF1BE61"/>
<dbReference type="GO" id="GO:0016740">
    <property type="term" value="F:transferase activity"/>
    <property type="evidence" value="ECO:0007669"/>
    <property type="project" value="UniProtKB-KW"/>
</dbReference>
<name>A0AAF1BE61_DAUCS</name>
<dbReference type="InterPro" id="IPR023213">
    <property type="entry name" value="CAT-like_dom_sf"/>
</dbReference>
<proteinExistence type="inferred from homology"/>
<sequence length="459" mass="51321">MAAQDPLLFTVTRRSPELVTPAKPTPHEYKLLSDIDDQKSLRFLVPFIHFYEKENNIVDVQEMDPVKVIREALSKALVFYYPLAGRLREGLYGKLGVECTGEGVLFVEADADVTMAQFGDALQPPFPFLEQLLVDAPGFDGVLDCPLLLIQVTRLKCGGFIFAMRFNHTVSDAAGVVQFMIALSEIARGASSPSIPPVWQRELLNARIPPRVTCTHHEYDVVGDTEVSMIPPSDMVRRSFFFGPNEIRILRELIPPHLRTRSSYELITACLWRSRTRSLKPHPEEEVRMLCVVNARGKHDPLPLGYYGNAFTYLAALTTAEKLCQNPIGYALELVKKTKEDFTEEYIKSVADLMVLRGRPHFAIARTYLVLDVTRVGFGYIDFGWGKPVYGGPAKCGIGCTPEVENMNSFYIPFRNKMGGKGVMVPVCLPALAMENFAAELDGMLKNNVNTSPLRKSPL</sequence>